<dbReference type="AlphaFoldDB" id="A0A6A2X7W2"/>
<keyword evidence="1" id="KW-0812">Transmembrane</keyword>
<feature type="transmembrane region" description="Helical" evidence="1">
    <location>
        <begin position="60"/>
        <end position="82"/>
    </location>
</feature>
<dbReference type="PANTHER" id="PTHR35505">
    <property type="entry name" value="OS01G0600300 PROTEIN"/>
    <property type="match status" value="1"/>
</dbReference>
<keyword evidence="3" id="KW-1185">Reference proteome</keyword>
<protein>
    <submittedName>
        <fullName evidence="2">RING/U-box superfamily protein</fullName>
    </submittedName>
</protein>
<evidence type="ECO:0000313" key="3">
    <source>
        <dbReference type="Proteomes" id="UP000436088"/>
    </source>
</evidence>
<keyword evidence="1" id="KW-0472">Membrane</keyword>
<name>A0A6A2X7W2_HIBSY</name>
<evidence type="ECO:0000256" key="1">
    <source>
        <dbReference type="SAM" id="Phobius"/>
    </source>
</evidence>
<keyword evidence="1" id="KW-1133">Transmembrane helix</keyword>
<reference evidence="2" key="1">
    <citation type="submission" date="2019-09" db="EMBL/GenBank/DDBJ databases">
        <title>Draft genome information of white flower Hibiscus syriacus.</title>
        <authorList>
            <person name="Kim Y.-M."/>
        </authorList>
    </citation>
    <scope>NUCLEOTIDE SEQUENCE [LARGE SCALE GENOMIC DNA]</scope>
    <source>
        <strain evidence="2">YM2019G1</strain>
    </source>
</reference>
<sequence>MCCCKGFSEENEGIDVDLAIPVEDLASIWIDRNINLQSFLPLVSHEVCGLISERGFDVNYLAGVVVVEAFLLKLCLDIRIGAGGLVVLEDELKSWVVASIPAFATLISWVSAFYS</sequence>
<accession>A0A6A2X7W2</accession>
<dbReference type="Proteomes" id="UP000436088">
    <property type="component" value="Unassembled WGS sequence"/>
</dbReference>
<dbReference type="EMBL" id="VEPZ02001469">
    <property type="protein sequence ID" value="KAE8671443.1"/>
    <property type="molecule type" value="Genomic_DNA"/>
</dbReference>
<evidence type="ECO:0000313" key="2">
    <source>
        <dbReference type="EMBL" id="KAE8671443.1"/>
    </source>
</evidence>
<comment type="caution">
    <text evidence="2">The sequence shown here is derived from an EMBL/GenBank/DDBJ whole genome shotgun (WGS) entry which is preliminary data.</text>
</comment>
<organism evidence="2 3">
    <name type="scientific">Hibiscus syriacus</name>
    <name type="common">Rose of Sharon</name>
    <dbReference type="NCBI Taxonomy" id="106335"/>
    <lineage>
        <taxon>Eukaryota</taxon>
        <taxon>Viridiplantae</taxon>
        <taxon>Streptophyta</taxon>
        <taxon>Embryophyta</taxon>
        <taxon>Tracheophyta</taxon>
        <taxon>Spermatophyta</taxon>
        <taxon>Magnoliopsida</taxon>
        <taxon>eudicotyledons</taxon>
        <taxon>Gunneridae</taxon>
        <taxon>Pentapetalae</taxon>
        <taxon>rosids</taxon>
        <taxon>malvids</taxon>
        <taxon>Malvales</taxon>
        <taxon>Malvaceae</taxon>
        <taxon>Malvoideae</taxon>
        <taxon>Hibiscus</taxon>
    </lineage>
</organism>
<proteinExistence type="predicted"/>
<feature type="transmembrane region" description="Helical" evidence="1">
    <location>
        <begin position="94"/>
        <end position="114"/>
    </location>
</feature>
<dbReference type="PANTHER" id="PTHR35505:SF5">
    <property type="entry name" value="SUBSTRATE CARRIER FAMILY PROTEIN"/>
    <property type="match status" value="1"/>
</dbReference>
<gene>
    <name evidence="2" type="ORF">F3Y22_tig00111952pilonHSYRG00057</name>
</gene>